<feature type="transmembrane region" description="Helical" evidence="7">
    <location>
        <begin position="25"/>
        <end position="41"/>
    </location>
</feature>
<dbReference type="EC" id="2.7.13.3" evidence="2"/>
<dbReference type="Gene3D" id="3.30.565.10">
    <property type="entry name" value="Histidine kinase-like ATPase, C-terminal domain"/>
    <property type="match status" value="1"/>
</dbReference>
<dbReference type="PROSITE" id="PS50110">
    <property type="entry name" value="RESPONSE_REGULATORY"/>
    <property type="match status" value="1"/>
</dbReference>
<dbReference type="CDD" id="cd00082">
    <property type="entry name" value="HisKA"/>
    <property type="match status" value="1"/>
</dbReference>
<dbReference type="SUPFAM" id="SSF47384">
    <property type="entry name" value="Homodimeric domain of signal transducing histidine kinase"/>
    <property type="match status" value="1"/>
</dbReference>
<dbReference type="AlphaFoldDB" id="A0A366GZ08"/>
<evidence type="ECO:0000256" key="4">
    <source>
        <dbReference type="ARBA" id="ARBA00022679"/>
    </source>
</evidence>
<keyword evidence="7" id="KW-0472">Membrane</keyword>
<dbReference type="Proteomes" id="UP000252995">
    <property type="component" value="Unassembled WGS sequence"/>
</dbReference>
<dbReference type="InterPro" id="IPR004358">
    <property type="entry name" value="Sig_transdc_His_kin-like_C"/>
</dbReference>
<evidence type="ECO:0000256" key="1">
    <source>
        <dbReference type="ARBA" id="ARBA00000085"/>
    </source>
</evidence>
<evidence type="ECO:0000313" key="11">
    <source>
        <dbReference type="Proteomes" id="UP000252995"/>
    </source>
</evidence>
<dbReference type="InterPro" id="IPR001789">
    <property type="entry name" value="Sig_transdc_resp-reg_receiver"/>
</dbReference>
<dbReference type="CDD" id="cd00156">
    <property type="entry name" value="REC"/>
    <property type="match status" value="1"/>
</dbReference>
<feature type="transmembrane region" description="Helical" evidence="7">
    <location>
        <begin position="87"/>
        <end position="108"/>
    </location>
</feature>
<organism evidence="10 11">
    <name type="scientific">Marinobacter pelagius</name>
    <dbReference type="NCBI Taxonomy" id="379482"/>
    <lineage>
        <taxon>Bacteria</taxon>
        <taxon>Pseudomonadati</taxon>
        <taxon>Pseudomonadota</taxon>
        <taxon>Gammaproteobacteria</taxon>
        <taxon>Pseudomonadales</taxon>
        <taxon>Marinobacteraceae</taxon>
        <taxon>Marinobacter</taxon>
    </lineage>
</organism>
<dbReference type="InterPro" id="IPR003661">
    <property type="entry name" value="HisK_dim/P_dom"/>
</dbReference>
<evidence type="ECO:0000259" key="9">
    <source>
        <dbReference type="PROSITE" id="PS50110"/>
    </source>
</evidence>
<reference evidence="10 11" key="1">
    <citation type="submission" date="2018-06" db="EMBL/GenBank/DDBJ databases">
        <title>Freshwater and sediment microbial communities from various areas in North America, analyzing microbe dynamics in response to fracking.</title>
        <authorList>
            <person name="Lamendella R."/>
        </authorList>
    </citation>
    <scope>NUCLEOTIDE SEQUENCE [LARGE SCALE GENOMIC DNA]</scope>
    <source>
        <strain evidence="10 11">114J</strain>
    </source>
</reference>
<name>A0A366GZ08_9GAMM</name>
<comment type="catalytic activity">
    <reaction evidence="1">
        <text>ATP + protein L-histidine = ADP + protein N-phospho-L-histidine.</text>
        <dbReference type="EC" id="2.7.13.3"/>
    </reaction>
</comment>
<evidence type="ECO:0000256" key="5">
    <source>
        <dbReference type="ARBA" id="ARBA00022777"/>
    </source>
</evidence>
<dbReference type="OrthoDB" id="9764438at2"/>
<dbReference type="SMART" id="SM00387">
    <property type="entry name" value="HATPase_c"/>
    <property type="match status" value="1"/>
</dbReference>
<dbReference type="FunFam" id="3.30.565.10:FF:000049">
    <property type="entry name" value="Two-component sensor histidine kinase"/>
    <property type="match status" value="1"/>
</dbReference>
<dbReference type="SUPFAM" id="SSF55874">
    <property type="entry name" value="ATPase domain of HSP90 chaperone/DNA topoisomerase II/histidine kinase"/>
    <property type="match status" value="1"/>
</dbReference>
<dbReference type="GO" id="GO:0000155">
    <property type="term" value="F:phosphorelay sensor kinase activity"/>
    <property type="evidence" value="ECO:0007669"/>
    <property type="project" value="InterPro"/>
</dbReference>
<dbReference type="InterPro" id="IPR003594">
    <property type="entry name" value="HATPase_dom"/>
</dbReference>
<accession>A0A366GZ08</accession>
<dbReference type="InterPro" id="IPR036890">
    <property type="entry name" value="HATPase_C_sf"/>
</dbReference>
<evidence type="ECO:0000256" key="3">
    <source>
        <dbReference type="ARBA" id="ARBA00022553"/>
    </source>
</evidence>
<feature type="domain" description="Histidine kinase" evidence="8">
    <location>
        <begin position="224"/>
        <end position="439"/>
    </location>
</feature>
<keyword evidence="7" id="KW-0812">Transmembrane</keyword>
<evidence type="ECO:0000256" key="6">
    <source>
        <dbReference type="PROSITE-ProRule" id="PRU00169"/>
    </source>
</evidence>
<dbReference type="SUPFAM" id="SSF52172">
    <property type="entry name" value="CheY-like"/>
    <property type="match status" value="1"/>
</dbReference>
<dbReference type="PROSITE" id="PS50109">
    <property type="entry name" value="HIS_KIN"/>
    <property type="match status" value="1"/>
</dbReference>
<feature type="modified residue" description="4-aspartylphosphate" evidence="6">
    <location>
        <position position="509"/>
    </location>
</feature>
<dbReference type="Pfam" id="PF00072">
    <property type="entry name" value="Response_reg"/>
    <property type="match status" value="1"/>
</dbReference>
<dbReference type="Pfam" id="PF00512">
    <property type="entry name" value="HisKA"/>
    <property type="match status" value="1"/>
</dbReference>
<dbReference type="InterPro" id="IPR036097">
    <property type="entry name" value="HisK_dim/P_sf"/>
</dbReference>
<keyword evidence="3 6" id="KW-0597">Phosphoprotein</keyword>
<evidence type="ECO:0000256" key="7">
    <source>
        <dbReference type="SAM" id="Phobius"/>
    </source>
</evidence>
<comment type="caution">
    <text evidence="10">The sequence shown here is derived from an EMBL/GenBank/DDBJ whole genome shotgun (WGS) entry which is preliminary data.</text>
</comment>
<feature type="transmembrane region" description="Helical" evidence="7">
    <location>
        <begin position="160"/>
        <end position="180"/>
    </location>
</feature>
<dbReference type="Pfam" id="PF02518">
    <property type="entry name" value="HATPase_c"/>
    <property type="match status" value="1"/>
</dbReference>
<dbReference type="PRINTS" id="PR00344">
    <property type="entry name" value="BCTRLSENSOR"/>
</dbReference>
<gene>
    <name evidence="10" type="ORF">DET50_101310</name>
</gene>
<dbReference type="InterPro" id="IPR011006">
    <property type="entry name" value="CheY-like_superfamily"/>
</dbReference>
<dbReference type="Gene3D" id="3.40.50.2300">
    <property type="match status" value="1"/>
</dbReference>
<dbReference type="PANTHER" id="PTHR43047">
    <property type="entry name" value="TWO-COMPONENT HISTIDINE PROTEIN KINASE"/>
    <property type="match status" value="1"/>
</dbReference>
<dbReference type="SMART" id="SM00388">
    <property type="entry name" value="HisKA"/>
    <property type="match status" value="1"/>
</dbReference>
<dbReference type="SMART" id="SM00448">
    <property type="entry name" value="REC"/>
    <property type="match status" value="1"/>
</dbReference>
<feature type="transmembrane region" description="Helical" evidence="7">
    <location>
        <begin position="114"/>
        <end position="139"/>
    </location>
</feature>
<evidence type="ECO:0000313" key="10">
    <source>
        <dbReference type="EMBL" id="RBP33967.1"/>
    </source>
</evidence>
<dbReference type="Gene3D" id="1.10.287.130">
    <property type="match status" value="1"/>
</dbReference>
<sequence>MNATEIEQRITFEALAPHFSKMRDWAAITILVPLTVVLVLWNQVDRVLLSGWFALVLAGIGARYLLTTAYQKQIVTHASAEPWHRKLLLLQIYLGALWAIAVFLFAGTESVPHQVFMITLALILGIGSISAGTHWLPLYYSYGMPIKGALVAHFISLGEVAWFALAMMVAFAILASYSFAKKLNSIVRSEMHLRFETAGLADQLSQRSRELQTAIRTKSRTLATASHDFRQPLHALSLFFDALKGASSPQEEQRILGRIDASLDTMRRMFDALFDMSRLDANIIQPEPVDFDIEFFLVQLKEEFQEKAEQKNLILRLHTRPAVVKVDRTLLERVMRNLIANAIRYTRSGGILISARPRQDSVLVQVWDTGIGIPREAQDRIFVEFEQAHPSPHDDEREKGLGFGLAIVHKLCALMGLPLELRSSDGRGSVFSLTLPAGDPNRIRHREDKAPEPVWQASGHHILVIDDDLNVLNAMETLLRRWNFNVTAASSLPEALRKTHGRPDLVLSDFSLEGSQSGVEVIGSLRKRYGPDLPGIIITGTTSSRQLREVERSGLRMIHKPVSPARLRSLIQRQLTSTASAD</sequence>
<dbReference type="GO" id="GO:0009927">
    <property type="term" value="F:histidine phosphotransfer kinase activity"/>
    <property type="evidence" value="ECO:0007669"/>
    <property type="project" value="TreeGrafter"/>
</dbReference>
<feature type="transmembrane region" description="Helical" evidence="7">
    <location>
        <begin position="47"/>
        <end position="66"/>
    </location>
</feature>
<feature type="domain" description="Response regulatory" evidence="9">
    <location>
        <begin position="461"/>
        <end position="575"/>
    </location>
</feature>
<keyword evidence="5 10" id="KW-0418">Kinase</keyword>
<protein>
    <recommendedName>
        <fullName evidence="2">histidine kinase</fullName>
        <ecNumber evidence="2">2.7.13.3</ecNumber>
    </recommendedName>
</protein>
<dbReference type="STRING" id="379482.SAMN04487961_3489"/>
<evidence type="ECO:0000259" key="8">
    <source>
        <dbReference type="PROSITE" id="PS50109"/>
    </source>
</evidence>
<keyword evidence="4" id="KW-0808">Transferase</keyword>
<dbReference type="PANTHER" id="PTHR43047:SF9">
    <property type="entry name" value="HISTIDINE KINASE"/>
    <property type="match status" value="1"/>
</dbReference>
<dbReference type="EMBL" id="QNRO01000001">
    <property type="protein sequence ID" value="RBP33967.1"/>
    <property type="molecule type" value="Genomic_DNA"/>
</dbReference>
<dbReference type="RefSeq" id="WP_113861123.1">
    <property type="nucleotide sequence ID" value="NZ_QNRO01000001.1"/>
</dbReference>
<dbReference type="InterPro" id="IPR005467">
    <property type="entry name" value="His_kinase_dom"/>
</dbReference>
<proteinExistence type="predicted"/>
<evidence type="ECO:0000256" key="2">
    <source>
        <dbReference type="ARBA" id="ARBA00012438"/>
    </source>
</evidence>
<dbReference type="GO" id="GO:0005886">
    <property type="term" value="C:plasma membrane"/>
    <property type="evidence" value="ECO:0007669"/>
    <property type="project" value="TreeGrafter"/>
</dbReference>
<keyword evidence="7" id="KW-1133">Transmembrane helix</keyword>